<proteinExistence type="predicted"/>
<name>A0A2D3TDS6_9ENTR</name>
<gene>
    <name evidence="1" type="ORF">BJP43_05895</name>
</gene>
<organism evidence="1 2">
    <name type="scientific">Candidatus Williamhamiltonella defendens</name>
    <dbReference type="NCBI Taxonomy" id="138072"/>
    <lineage>
        <taxon>Bacteria</taxon>
        <taxon>Pseudomonadati</taxon>
        <taxon>Pseudomonadota</taxon>
        <taxon>Gammaproteobacteria</taxon>
        <taxon>Enterobacterales</taxon>
        <taxon>Enterobacteriaceae</taxon>
        <taxon>aphid secondary symbionts</taxon>
        <taxon>Candidatus Williamhamiltonella</taxon>
    </lineage>
</organism>
<reference evidence="2" key="2">
    <citation type="submission" date="2017-11" db="EMBL/GenBank/DDBJ databases">
        <title>PacBio sequencing of new strain of the secondary endosymbiont Candidatus Hamiltonella defensa.</title>
        <authorList>
            <person name="Strand M.R."/>
            <person name="Oliver K."/>
        </authorList>
    </citation>
    <scope>NUCLEOTIDE SEQUENCE [LARGE SCALE GENOMIC DNA]</scope>
    <source>
        <strain evidence="2">ZA17</strain>
    </source>
</reference>
<protein>
    <submittedName>
        <fullName evidence="1">Uncharacterized protein</fullName>
    </submittedName>
</protein>
<accession>A0A2D3TDS6</accession>
<reference evidence="2" key="1">
    <citation type="submission" date="2016-10" db="EMBL/GenBank/DDBJ databases">
        <authorList>
            <person name="Chevignon G."/>
        </authorList>
    </citation>
    <scope>NUCLEOTIDE SEQUENCE [LARGE SCALE GENOMIC DNA]</scope>
    <source>
        <strain evidence="2">ZA17</strain>
    </source>
</reference>
<evidence type="ECO:0000313" key="2">
    <source>
        <dbReference type="Proteomes" id="UP000229055"/>
    </source>
</evidence>
<dbReference type="RefSeq" id="WP_100096555.1">
    <property type="nucleotide sequence ID" value="NZ_CAWNYN010000001.1"/>
</dbReference>
<evidence type="ECO:0000313" key="1">
    <source>
        <dbReference type="EMBL" id="ATW33873.1"/>
    </source>
</evidence>
<dbReference type="AlphaFoldDB" id="A0A2D3TDS6"/>
<dbReference type="Proteomes" id="UP000229055">
    <property type="component" value="Chromosome"/>
</dbReference>
<sequence length="253" mass="29215">MEAEIGMKKKSLNLKSIIVISVLLLFSNHYTYAEKKYDFTKYCFSGRPVNHVIFNDNTPLYEWELKALNLTIVEKVFNRAKNGGGFYKKNYPSWKDWYHKSYWKTAFGYGIYDYGREEAKGNSIYRPYGIEFNDGSFSIGFTGDDVKYGDDNWKTLSGSNWGISTEIYAGQIFFDKNGRPVAIVSTDPLTGAFGSGWSYLYDKGKWEYESKDDWDNRRFGDNTESLDHNAPKFLKSSTGIMAKIFYSILHSFV</sequence>
<dbReference type="EMBL" id="CP017613">
    <property type="protein sequence ID" value="ATW33873.1"/>
    <property type="molecule type" value="Genomic_DNA"/>
</dbReference>